<reference evidence="3 4" key="1">
    <citation type="journal article" date="2024" name="Nat. Commun.">
        <title>Phylogenomics reveals the evolutionary origins of lichenization in chlorophyte algae.</title>
        <authorList>
            <person name="Puginier C."/>
            <person name="Libourel C."/>
            <person name="Otte J."/>
            <person name="Skaloud P."/>
            <person name="Haon M."/>
            <person name="Grisel S."/>
            <person name="Petersen M."/>
            <person name="Berrin J.G."/>
            <person name="Delaux P.M."/>
            <person name="Dal Grande F."/>
            <person name="Keller J."/>
        </authorList>
    </citation>
    <scope>NUCLEOTIDE SEQUENCE [LARGE SCALE GENOMIC DNA]</scope>
    <source>
        <strain evidence="3 4">SAG 2036</strain>
    </source>
</reference>
<dbReference type="PANTHER" id="PTHR47310">
    <property type="entry name" value="PROTEIN FLUORESCENT IN BLUE LIGHT, CHLOROPLASTIC"/>
    <property type="match status" value="1"/>
</dbReference>
<proteinExistence type="predicted"/>
<feature type="repeat" description="TPR" evidence="1">
    <location>
        <begin position="313"/>
        <end position="346"/>
    </location>
</feature>
<dbReference type="SMART" id="SM00028">
    <property type="entry name" value="TPR"/>
    <property type="match status" value="2"/>
</dbReference>
<organism evidence="3 4">
    <name type="scientific">Symbiochloris irregularis</name>
    <dbReference type="NCBI Taxonomy" id="706552"/>
    <lineage>
        <taxon>Eukaryota</taxon>
        <taxon>Viridiplantae</taxon>
        <taxon>Chlorophyta</taxon>
        <taxon>core chlorophytes</taxon>
        <taxon>Trebouxiophyceae</taxon>
        <taxon>Trebouxiales</taxon>
        <taxon>Trebouxiaceae</taxon>
        <taxon>Symbiochloris</taxon>
    </lineage>
</organism>
<sequence>MNAPICRALHSYQDTSTGAHTEGQQQIFWHKILAGLSAAVVVGACTLHCPPPAQAMQIPFLQANGARGPLAEEEARLLRLRQEAEGPLRDELKRARSELEKEGRATQYGKLCATPFGIDVVGITELIALTGAIIGGVTSKQRKDEVEALNDQLRKINLNLRQQARVSTIYTPGLNFAQRNQPSTDSFTLPPGMGNGQSAPANGESAAVAVAPQPRNVLLSMDEDEQSPEVRQCVSALREGKRLLREKQGASAMVRFEKAHMLAKGAKEALYERRSVRGLAAAARLQGQHKTAIQHLKRVLEISKTMGDHVGDADAYGTIADIYTDIGQFEKAAKYYDRYIETMNSESVI</sequence>
<accession>A0AAW1P1Q9</accession>
<dbReference type="GO" id="GO:0015995">
    <property type="term" value="P:chlorophyll biosynthetic process"/>
    <property type="evidence" value="ECO:0007669"/>
    <property type="project" value="InterPro"/>
</dbReference>
<protein>
    <submittedName>
        <fullName evidence="3">Uncharacterized protein</fullName>
    </submittedName>
</protein>
<keyword evidence="1" id="KW-0802">TPR repeat</keyword>
<dbReference type="PANTHER" id="PTHR47310:SF2">
    <property type="entry name" value="PROTEIN FLUORESCENT IN BLUE LIGHT, CHLOROPLASTIC"/>
    <property type="match status" value="1"/>
</dbReference>
<evidence type="ECO:0000313" key="4">
    <source>
        <dbReference type="Proteomes" id="UP001465755"/>
    </source>
</evidence>
<dbReference type="Gene3D" id="1.25.40.10">
    <property type="entry name" value="Tetratricopeptide repeat domain"/>
    <property type="match status" value="1"/>
</dbReference>
<dbReference type="InterPro" id="IPR011990">
    <property type="entry name" value="TPR-like_helical_dom_sf"/>
</dbReference>
<dbReference type="SUPFAM" id="SSF48452">
    <property type="entry name" value="TPR-like"/>
    <property type="match status" value="1"/>
</dbReference>
<dbReference type="PROSITE" id="PS50005">
    <property type="entry name" value="TPR"/>
    <property type="match status" value="1"/>
</dbReference>
<evidence type="ECO:0000256" key="2">
    <source>
        <dbReference type="SAM" id="Coils"/>
    </source>
</evidence>
<dbReference type="Pfam" id="PF13424">
    <property type="entry name" value="TPR_12"/>
    <property type="match status" value="1"/>
</dbReference>
<evidence type="ECO:0000313" key="3">
    <source>
        <dbReference type="EMBL" id="KAK9800908.1"/>
    </source>
</evidence>
<gene>
    <name evidence="3" type="ORF">WJX73_009849</name>
</gene>
<dbReference type="Proteomes" id="UP001465755">
    <property type="component" value="Unassembled WGS sequence"/>
</dbReference>
<keyword evidence="2" id="KW-0175">Coiled coil</keyword>
<dbReference type="AlphaFoldDB" id="A0AAW1P1Q9"/>
<keyword evidence="4" id="KW-1185">Reference proteome</keyword>
<dbReference type="EMBL" id="JALJOQ010000078">
    <property type="protein sequence ID" value="KAK9800908.1"/>
    <property type="molecule type" value="Genomic_DNA"/>
</dbReference>
<dbReference type="InterPro" id="IPR044243">
    <property type="entry name" value="FLU"/>
</dbReference>
<dbReference type="InterPro" id="IPR019734">
    <property type="entry name" value="TPR_rpt"/>
</dbReference>
<comment type="caution">
    <text evidence="3">The sequence shown here is derived from an EMBL/GenBank/DDBJ whole genome shotgun (WGS) entry which is preliminary data.</text>
</comment>
<feature type="coiled-coil region" evidence="2">
    <location>
        <begin position="139"/>
        <end position="166"/>
    </location>
</feature>
<name>A0AAW1P1Q9_9CHLO</name>
<evidence type="ECO:0000256" key="1">
    <source>
        <dbReference type="PROSITE-ProRule" id="PRU00339"/>
    </source>
</evidence>